<dbReference type="HOGENOM" id="CLU_3421670_0_0_1"/>
<evidence type="ECO:0000313" key="1">
    <source>
        <dbReference type="EnsemblPlants" id="ONIVA10G07080.1"/>
    </source>
</evidence>
<protein>
    <submittedName>
        <fullName evidence="1">Uncharacterized protein</fullName>
    </submittedName>
</protein>
<organism evidence="1">
    <name type="scientific">Oryza nivara</name>
    <name type="common">Indian wild rice</name>
    <name type="synonym">Oryza sativa f. spontanea</name>
    <dbReference type="NCBI Taxonomy" id="4536"/>
    <lineage>
        <taxon>Eukaryota</taxon>
        <taxon>Viridiplantae</taxon>
        <taxon>Streptophyta</taxon>
        <taxon>Embryophyta</taxon>
        <taxon>Tracheophyta</taxon>
        <taxon>Spermatophyta</taxon>
        <taxon>Magnoliopsida</taxon>
        <taxon>Liliopsida</taxon>
        <taxon>Poales</taxon>
        <taxon>Poaceae</taxon>
        <taxon>BOP clade</taxon>
        <taxon>Oryzoideae</taxon>
        <taxon>Oryzeae</taxon>
        <taxon>Oryzinae</taxon>
        <taxon>Oryza</taxon>
    </lineage>
</organism>
<dbReference type="EnsemblPlants" id="ONIVA10G07080.1">
    <property type="protein sequence ID" value="ONIVA10G07080.1"/>
    <property type="gene ID" value="ONIVA10G07080"/>
</dbReference>
<reference evidence="1" key="1">
    <citation type="submission" date="2015-04" db="UniProtKB">
        <authorList>
            <consortium name="EnsemblPlants"/>
        </authorList>
    </citation>
    <scope>IDENTIFICATION</scope>
    <source>
        <strain evidence="1">SL10</strain>
    </source>
</reference>
<dbReference type="Gramene" id="ONIVA10G07080.1">
    <property type="protein sequence ID" value="ONIVA10G07080.1"/>
    <property type="gene ID" value="ONIVA10G07080"/>
</dbReference>
<reference evidence="1" key="2">
    <citation type="submission" date="2018-04" db="EMBL/GenBank/DDBJ databases">
        <title>OnivRS2 (Oryza nivara Reference Sequence Version 2).</title>
        <authorList>
            <person name="Zhang J."/>
            <person name="Kudrna D."/>
            <person name="Lee S."/>
            <person name="Talag J."/>
            <person name="Rajasekar S."/>
            <person name="Welchert J."/>
            <person name="Hsing Y.-I."/>
            <person name="Wing R.A."/>
        </authorList>
    </citation>
    <scope>NUCLEOTIDE SEQUENCE [LARGE SCALE GENOMIC DNA]</scope>
</reference>
<keyword evidence="2" id="KW-1185">Reference proteome</keyword>
<dbReference type="AlphaFoldDB" id="A0A0E0IR78"/>
<accession>A0A0E0IR78</accession>
<name>A0A0E0IR78_ORYNI</name>
<proteinExistence type="predicted"/>
<evidence type="ECO:0000313" key="2">
    <source>
        <dbReference type="Proteomes" id="UP000006591"/>
    </source>
</evidence>
<dbReference type="Proteomes" id="UP000006591">
    <property type="component" value="Chromosome 10"/>
</dbReference>
<sequence length="24" mass="2778">MIKVSILCLKFTIPFLLHIMCLIS</sequence>